<dbReference type="RefSeq" id="XP_045955716.1">
    <property type="nucleotide sequence ID" value="XM_046107587.1"/>
</dbReference>
<dbReference type="AlphaFoldDB" id="A0A9P8ZVZ2"/>
<dbReference type="Gene3D" id="3.40.50.1820">
    <property type="entry name" value="alpha/beta hydrolase"/>
    <property type="match status" value="1"/>
</dbReference>
<dbReference type="GeneID" id="70136478"/>
<reference evidence="2" key="1">
    <citation type="journal article" date="2021" name="Nat. Commun.">
        <title>Genetic determinants of endophytism in the Arabidopsis root mycobiome.</title>
        <authorList>
            <person name="Mesny F."/>
            <person name="Miyauchi S."/>
            <person name="Thiergart T."/>
            <person name="Pickel B."/>
            <person name="Atanasova L."/>
            <person name="Karlsson M."/>
            <person name="Huettel B."/>
            <person name="Barry K.W."/>
            <person name="Haridas S."/>
            <person name="Chen C."/>
            <person name="Bauer D."/>
            <person name="Andreopoulos W."/>
            <person name="Pangilinan J."/>
            <person name="LaButti K."/>
            <person name="Riley R."/>
            <person name="Lipzen A."/>
            <person name="Clum A."/>
            <person name="Drula E."/>
            <person name="Henrissat B."/>
            <person name="Kohler A."/>
            <person name="Grigoriev I.V."/>
            <person name="Martin F.M."/>
            <person name="Hacquard S."/>
        </authorList>
    </citation>
    <scope>NUCLEOTIDE SEQUENCE</scope>
    <source>
        <strain evidence="2">MPI-SDFR-AT-0073</strain>
    </source>
</reference>
<proteinExistence type="predicted"/>
<dbReference type="Pfam" id="PF12697">
    <property type="entry name" value="Abhydrolase_6"/>
    <property type="match status" value="1"/>
</dbReference>
<evidence type="ECO:0000259" key="1">
    <source>
        <dbReference type="Pfam" id="PF12697"/>
    </source>
</evidence>
<name>A0A9P8ZVZ2_9PEZI</name>
<protein>
    <submittedName>
        <fullName evidence="2">Alpha/beta-hydrolase</fullName>
    </submittedName>
</protein>
<feature type="domain" description="AB hydrolase-1" evidence="1">
    <location>
        <begin position="6"/>
        <end position="222"/>
    </location>
</feature>
<dbReference type="PANTHER" id="PTHR37017:SF13">
    <property type="entry name" value="AB HYDROLASE-1 DOMAIN-CONTAINING PROTEIN"/>
    <property type="match status" value="1"/>
</dbReference>
<dbReference type="SUPFAM" id="SSF53474">
    <property type="entry name" value="alpha/beta-Hydrolases"/>
    <property type="match status" value="1"/>
</dbReference>
<organism evidence="2 3">
    <name type="scientific">Truncatella angustata</name>
    <dbReference type="NCBI Taxonomy" id="152316"/>
    <lineage>
        <taxon>Eukaryota</taxon>
        <taxon>Fungi</taxon>
        <taxon>Dikarya</taxon>
        <taxon>Ascomycota</taxon>
        <taxon>Pezizomycotina</taxon>
        <taxon>Sordariomycetes</taxon>
        <taxon>Xylariomycetidae</taxon>
        <taxon>Amphisphaeriales</taxon>
        <taxon>Sporocadaceae</taxon>
        <taxon>Truncatella</taxon>
    </lineage>
</organism>
<dbReference type="InterPro" id="IPR052897">
    <property type="entry name" value="Sec-Metab_Biosynth_Hydrolase"/>
</dbReference>
<dbReference type="PANTHER" id="PTHR37017">
    <property type="entry name" value="AB HYDROLASE-1 DOMAIN-CONTAINING PROTEIN-RELATED"/>
    <property type="match status" value="1"/>
</dbReference>
<gene>
    <name evidence="2" type="ORF">BKA67DRAFT_660252</name>
</gene>
<accession>A0A9P8ZVZ2</accession>
<keyword evidence="3" id="KW-1185">Reference proteome</keyword>
<dbReference type="InterPro" id="IPR029058">
    <property type="entry name" value="AB_hydrolase_fold"/>
</dbReference>
<sequence>MSKPTVVIVPGAWQMPAAFDNFSRKLNEAGYPTYLVELPSVGGTEMPLSGLAGDIQAVRSALNQVCQDGKKAMVLAHSAGGLSGSNAIEGYDVAGIIYLAAFVIPKGTSVLELVGGAPLPWMDVQDDRVFARPNLVSQTFFNDLAPELQAKWASAMTHTSAALFATPSQYEPWANGVPRGYIFCSDDNALPPPYQQQMIAQLGPEVVIASLHAGHCPHLSVANELLHAFESIVSQLRASEDVV</sequence>
<dbReference type="InterPro" id="IPR000073">
    <property type="entry name" value="AB_hydrolase_1"/>
</dbReference>
<dbReference type="EMBL" id="JAGPXC010000006">
    <property type="protein sequence ID" value="KAH6651438.1"/>
    <property type="molecule type" value="Genomic_DNA"/>
</dbReference>
<evidence type="ECO:0000313" key="2">
    <source>
        <dbReference type="EMBL" id="KAH6651438.1"/>
    </source>
</evidence>
<dbReference type="Proteomes" id="UP000758603">
    <property type="component" value="Unassembled WGS sequence"/>
</dbReference>
<dbReference type="OrthoDB" id="408373at2759"/>
<comment type="caution">
    <text evidence="2">The sequence shown here is derived from an EMBL/GenBank/DDBJ whole genome shotgun (WGS) entry which is preliminary data.</text>
</comment>
<evidence type="ECO:0000313" key="3">
    <source>
        <dbReference type="Proteomes" id="UP000758603"/>
    </source>
</evidence>